<feature type="transmembrane region" description="Helical" evidence="1">
    <location>
        <begin position="172"/>
        <end position="189"/>
    </location>
</feature>
<evidence type="ECO:0000313" key="2">
    <source>
        <dbReference type="EMBL" id="ADE16618.1"/>
    </source>
</evidence>
<dbReference type="HOGENOM" id="CLU_1105239_0_0_6"/>
<dbReference type="EMBL" id="CP001798">
    <property type="protein sequence ID" value="ADE16618.1"/>
    <property type="molecule type" value="Genomic_DNA"/>
</dbReference>
<keyword evidence="1" id="KW-0472">Membrane</keyword>
<dbReference type="STRING" id="472759.Nhal_3595"/>
<dbReference type="OrthoDB" id="5187092at2"/>
<dbReference type="RefSeq" id="WP_013034467.1">
    <property type="nucleotide sequence ID" value="NC_013960.1"/>
</dbReference>
<dbReference type="KEGG" id="nhl:Nhal_3595"/>
<keyword evidence="1" id="KW-0812">Transmembrane</keyword>
<dbReference type="eggNOG" id="ENOG502Z9YH">
    <property type="taxonomic scope" value="Bacteria"/>
</dbReference>
<accession>D5C230</accession>
<sequence length="242" mass="26796">MAQANSDDRTNEWFVPSFGPLKLRVLIGLLFLPYTSMVLAYTVIGSMLAQTIHWDRVVAILLIYFLALGIGAHALDALGSKNIKPWGHVFSVNQLRILATFSLIAAYGIGIYYMLVHTPLLWLIAIPEGFFVLAYNLEWFKGRFHSDGWFALSWGSLPVLGGYILQTNQISLAALLVGAAMGFLSLVEIKASRPYKALKRARTLDRVDKDRAQAQTLESILKSISLGVILLGVGMAVWRGWA</sequence>
<protein>
    <recommendedName>
        <fullName evidence="4">UbiA prenyltransferase</fullName>
    </recommendedName>
</protein>
<dbReference type="AlphaFoldDB" id="D5C230"/>
<feature type="transmembrane region" description="Helical" evidence="1">
    <location>
        <begin position="95"/>
        <end position="114"/>
    </location>
</feature>
<evidence type="ECO:0000313" key="3">
    <source>
        <dbReference type="Proteomes" id="UP000001844"/>
    </source>
</evidence>
<feature type="transmembrane region" description="Helical" evidence="1">
    <location>
        <begin position="56"/>
        <end position="75"/>
    </location>
</feature>
<organism evidence="2 3">
    <name type="scientific">Nitrosococcus halophilus (strain Nc4)</name>
    <dbReference type="NCBI Taxonomy" id="472759"/>
    <lineage>
        <taxon>Bacteria</taxon>
        <taxon>Pseudomonadati</taxon>
        <taxon>Pseudomonadota</taxon>
        <taxon>Gammaproteobacteria</taxon>
        <taxon>Chromatiales</taxon>
        <taxon>Chromatiaceae</taxon>
        <taxon>Nitrosococcus</taxon>
    </lineage>
</organism>
<reference evidence="3" key="1">
    <citation type="submission" date="2010-04" db="EMBL/GenBank/DDBJ databases">
        <title>Complete genome sequence of Nitrosococcus halophilus Nc4, a salt-adapted, aerobic obligate ammonia-oxidizing sulfur purple bacterium.</title>
        <authorList>
            <consortium name="US DOE Joint Genome Institute"/>
            <person name="Campbell M.A."/>
            <person name="Malfatti S.A."/>
            <person name="Chain P.S.G."/>
            <person name="Heidelberg J.F."/>
            <person name="Ward B.B."/>
            <person name="Klotz M.G."/>
        </authorList>
    </citation>
    <scope>NUCLEOTIDE SEQUENCE [LARGE SCALE GENOMIC DNA]</scope>
    <source>
        <strain evidence="3">Nc4</strain>
    </source>
</reference>
<gene>
    <name evidence="2" type="ordered locus">Nhal_3595</name>
</gene>
<evidence type="ECO:0008006" key="4">
    <source>
        <dbReference type="Google" id="ProtNLM"/>
    </source>
</evidence>
<proteinExistence type="predicted"/>
<evidence type="ECO:0000256" key="1">
    <source>
        <dbReference type="SAM" id="Phobius"/>
    </source>
</evidence>
<dbReference type="Proteomes" id="UP000001844">
    <property type="component" value="Chromosome"/>
</dbReference>
<feature type="transmembrane region" description="Helical" evidence="1">
    <location>
        <begin position="21"/>
        <end position="44"/>
    </location>
</feature>
<name>D5C230_NITHN</name>
<keyword evidence="1" id="KW-1133">Transmembrane helix</keyword>
<feature type="transmembrane region" description="Helical" evidence="1">
    <location>
        <begin position="219"/>
        <end position="241"/>
    </location>
</feature>
<keyword evidence="3" id="KW-1185">Reference proteome</keyword>
<feature type="transmembrane region" description="Helical" evidence="1">
    <location>
        <begin position="120"/>
        <end position="137"/>
    </location>
</feature>